<organism evidence="3 4">
    <name type="scientific">Micromonospora cremea</name>
    <dbReference type="NCBI Taxonomy" id="709881"/>
    <lineage>
        <taxon>Bacteria</taxon>
        <taxon>Bacillati</taxon>
        <taxon>Actinomycetota</taxon>
        <taxon>Actinomycetes</taxon>
        <taxon>Micromonosporales</taxon>
        <taxon>Micromonosporaceae</taxon>
        <taxon>Micromonospora</taxon>
    </lineage>
</organism>
<feature type="region of interest" description="Disordered" evidence="1">
    <location>
        <begin position="241"/>
        <end position="268"/>
    </location>
</feature>
<keyword evidence="2" id="KW-1133">Transmembrane helix</keyword>
<dbReference type="EMBL" id="FSQT01000001">
    <property type="protein sequence ID" value="SIM54624.1"/>
    <property type="molecule type" value="Genomic_DNA"/>
</dbReference>
<name>A0A1N5U1P2_9ACTN</name>
<reference evidence="4" key="1">
    <citation type="submission" date="2016-12" db="EMBL/GenBank/DDBJ databases">
        <authorList>
            <person name="Varghese N."/>
            <person name="Submissions S."/>
        </authorList>
    </citation>
    <scope>NUCLEOTIDE SEQUENCE [LARGE SCALE GENOMIC DNA]</scope>
    <source>
        <strain evidence="4">DSM 45599</strain>
    </source>
</reference>
<feature type="transmembrane region" description="Helical" evidence="2">
    <location>
        <begin position="26"/>
        <end position="47"/>
    </location>
</feature>
<keyword evidence="2" id="KW-0812">Transmembrane</keyword>
<dbReference type="Pfam" id="PF14329">
    <property type="entry name" value="DUF4386"/>
    <property type="match status" value="1"/>
</dbReference>
<evidence type="ECO:0008006" key="5">
    <source>
        <dbReference type="Google" id="ProtNLM"/>
    </source>
</evidence>
<feature type="transmembrane region" description="Helical" evidence="2">
    <location>
        <begin position="106"/>
        <end position="130"/>
    </location>
</feature>
<accession>A0A1N5U1P2</accession>
<protein>
    <recommendedName>
        <fullName evidence="5">DUF4386 domain-containing protein</fullName>
    </recommendedName>
</protein>
<evidence type="ECO:0000256" key="1">
    <source>
        <dbReference type="SAM" id="MobiDB-lite"/>
    </source>
</evidence>
<feature type="transmembrane region" description="Helical" evidence="2">
    <location>
        <begin position="212"/>
        <end position="232"/>
    </location>
</feature>
<feature type="compositionally biased region" description="Basic and acidic residues" evidence="1">
    <location>
        <begin position="241"/>
        <end position="254"/>
    </location>
</feature>
<keyword evidence="4" id="KW-1185">Reference proteome</keyword>
<evidence type="ECO:0000256" key="2">
    <source>
        <dbReference type="SAM" id="Phobius"/>
    </source>
</evidence>
<feature type="transmembrane region" description="Helical" evidence="2">
    <location>
        <begin position="67"/>
        <end position="94"/>
    </location>
</feature>
<feature type="transmembrane region" description="Helical" evidence="2">
    <location>
        <begin position="150"/>
        <end position="175"/>
    </location>
</feature>
<keyword evidence="2" id="KW-0472">Membrane</keyword>
<evidence type="ECO:0000313" key="4">
    <source>
        <dbReference type="Proteomes" id="UP000185124"/>
    </source>
</evidence>
<proteinExistence type="predicted"/>
<dbReference type="AlphaFoldDB" id="A0A1N5U1P2"/>
<sequence length="268" mass="28502">MRNDLANLSPRTAVGIDVSPRLAGRIAGWGILAMALIAPFAEFYVRQRLVVPGDAGATATNITAHEALFRLGIVAFLVVIILDVVVAWGLYVLLKPVSRSVSVLMAWSRLVFAVIFAVAVVNLLSAVHLVTDPTYRAAFEPTQLNAQMMASLNAFSAGWAVALVFFGIHLILVGYLALKSGYVPKLVGILLVIAGLGYAADSSIVFLVPEYVATAALFTFVGELVLALWLVIRGKTIPDTTDTRTSRPSGHRETGTSGGVKDPVTARA</sequence>
<evidence type="ECO:0000313" key="3">
    <source>
        <dbReference type="EMBL" id="SIM54624.1"/>
    </source>
</evidence>
<gene>
    <name evidence="3" type="ORF">SAMN04489832_0539</name>
</gene>
<dbReference type="InterPro" id="IPR025495">
    <property type="entry name" value="DUF4386"/>
</dbReference>
<dbReference type="STRING" id="709881.SAMN04489832_0539"/>
<feature type="transmembrane region" description="Helical" evidence="2">
    <location>
        <begin position="182"/>
        <end position="200"/>
    </location>
</feature>
<dbReference type="Proteomes" id="UP000185124">
    <property type="component" value="Unassembled WGS sequence"/>
</dbReference>
<dbReference type="OrthoDB" id="1160166at2"/>
<dbReference type="RefSeq" id="WP_084757086.1">
    <property type="nucleotide sequence ID" value="NZ_FSQT01000001.1"/>
</dbReference>